<accession>A0ABY1RW05</accession>
<keyword evidence="1" id="KW-0808">Transferase</keyword>
<evidence type="ECO:0000259" key="2">
    <source>
        <dbReference type="Pfam" id="PF08241"/>
    </source>
</evidence>
<evidence type="ECO:0000313" key="4">
    <source>
        <dbReference type="Proteomes" id="UP001159257"/>
    </source>
</evidence>
<feature type="domain" description="Methyltransferase type 11" evidence="2">
    <location>
        <begin position="63"/>
        <end position="160"/>
    </location>
</feature>
<comment type="caution">
    <text evidence="3">The sequence shown here is derived from an EMBL/GenBank/DDBJ whole genome shotgun (WGS) entry which is preliminary data.</text>
</comment>
<dbReference type="Pfam" id="PF08241">
    <property type="entry name" value="Methyltransf_11"/>
    <property type="match status" value="1"/>
</dbReference>
<keyword evidence="3" id="KW-0830">Ubiquinone</keyword>
<dbReference type="PANTHER" id="PTHR44068">
    <property type="entry name" value="ZGC:194242"/>
    <property type="match status" value="1"/>
</dbReference>
<dbReference type="InterPro" id="IPR029063">
    <property type="entry name" value="SAM-dependent_MTases_sf"/>
</dbReference>
<sequence length="273" mass="30202">MSIDQHYDQQLDTDTVLQRVHQHYPEGASLYQLAPLDQLHIGGIKASERLLRNFNPAQHQQVLDIGSGAGGLMRQAALAGINMIGLDITHALNRLNLGLNTCLSAPVHNSILTADAHHLPIANNCIDLVLFQHSFLNMPDDVQVLRECRRVLKPGGHLVMHEVVSGPAADQMRFPVPWAENSSHSCLLTQTILASRLMESGFDIIRIEDWSQDALTWRRRQLEKEQGPSSKPSPLSPALVLGSRFKSMGENLVHNLETEAIRVVEVFASATAE</sequence>
<dbReference type="PANTHER" id="PTHR44068:SF11">
    <property type="entry name" value="GERANYL DIPHOSPHATE 2-C-METHYLTRANSFERASE"/>
    <property type="match status" value="1"/>
</dbReference>
<keyword evidence="4" id="KW-1185">Reference proteome</keyword>
<name>A0ABY1RW05_9GAMM</name>
<dbReference type="Proteomes" id="UP001159257">
    <property type="component" value="Unassembled WGS sequence"/>
</dbReference>
<organism evidence="3 4">
    <name type="scientific">Marinobacterium sediminicola</name>
    <dbReference type="NCBI Taxonomy" id="518898"/>
    <lineage>
        <taxon>Bacteria</taxon>
        <taxon>Pseudomonadati</taxon>
        <taxon>Pseudomonadota</taxon>
        <taxon>Gammaproteobacteria</taxon>
        <taxon>Oceanospirillales</taxon>
        <taxon>Oceanospirillaceae</taxon>
        <taxon>Marinobacterium</taxon>
    </lineage>
</organism>
<proteinExistence type="predicted"/>
<dbReference type="RefSeq" id="WP_239042050.1">
    <property type="nucleotide sequence ID" value="NZ_BAAAEY010000002.1"/>
</dbReference>
<dbReference type="Gene3D" id="3.40.50.150">
    <property type="entry name" value="Vaccinia Virus protein VP39"/>
    <property type="match status" value="1"/>
</dbReference>
<dbReference type="EMBL" id="FXWV01000001">
    <property type="protein sequence ID" value="SMR69239.1"/>
    <property type="molecule type" value="Genomic_DNA"/>
</dbReference>
<dbReference type="CDD" id="cd02440">
    <property type="entry name" value="AdoMet_MTases"/>
    <property type="match status" value="1"/>
</dbReference>
<evidence type="ECO:0000256" key="1">
    <source>
        <dbReference type="ARBA" id="ARBA00022679"/>
    </source>
</evidence>
<reference evidence="3 4" key="1">
    <citation type="submission" date="2017-05" db="EMBL/GenBank/DDBJ databases">
        <authorList>
            <person name="Varghese N."/>
            <person name="Submissions S."/>
        </authorList>
    </citation>
    <scope>NUCLEOTIDE SEQUENCE [LARGE SCALE GENOMIC DNA]</scope>
    <source>
        <strain evidence="3 4">CGMCC 1.7287</strain>
    </source>
</reference>
<dbReference type="SUPFAM" id="SSF53335">
    <property type="entry name" value="S-adenosyl-L-methionine-dependent methyltransferases"/>
    <property type="match status" value="1"/>
</dbReference>
<dbReference type="InterPro" id="IPR050447">
    <property type="entry name" value="Erg6_SMT_methyltransf"/>
</dbReference>
<dbReference type="InterPro" id="IPR013216">
    <property type="entry name" value="Methyltransf_11"/>
</dbReference>
<gene>
    <name evidence="3" type="ORF">SAMN04487964_101187</name>
</gene>
<evidence type="ECO:0000313" key="3">
    <source>
        <dbReference type="EMBL" id="SMR69239.1"/>
    </source>
</evidence>
<protein>
    <submittedName>
        <fullName evidence="3">Ubiquinone/menaquinone biosynthesis C-methylase UbiE</fullName>
    </submittedName>
</protein>